<sequence>MMNLIDRAFLLKKSLVFNTLDMDILLAIADKAEIMIFKPGVKIFSIEQPSFSLYIIAEGYVKITNNASLSVTISSHECFGEESLFNNKPREYNAEAITQVRALVLSKAQFLSIIEECPSVALTLLEQYAKQITFRHPIS</sequence>
<dbReference type="PANTHER" id="PTHR45638">
    <property type="entry name" value="CYCLIC NUCLEOTIDE-GATED CATION CHANNEL SUBUNIT A"/>
    <property type="match status" value="1"/>
</dbReference>
<dbReference type="AlphaFoldDB" id="W8JG82"/>
<dbReference type="InterPro" id="IPR018490">
    <property type="entry name" value="cNMP-bd_dom_sf"/>
</dbReference>
<feature type="domain" description="Cyclic nucleotide-binding" evidence="2">
    <location>
        <begin position="16"/>
        <end position="131"/>
    </location>
</feature>
<dbReference type="KEGG" id="cav:M832_03000"/>
<evidence type="ECO:0000313" key="4">
    <source>
        <dbReference type="Proteomes" id="UP000019433"/>
    </source>
</evidence>
<dbReference type="Proteomes" id="UP000019433">
    <property type="component" value="Chromosome"/>
</dbReference>
<dbReference type="InterPro" id="IPR000595">
    <property type="entry name" value="cNMP-bd_dom"/>
</dbReference>
<dbReference type="PANTHER" id="PTHR45638:SF11">
    <property type="entry name" value="CYCLIC NUCLEOTIDE-GATED CATION CHANNEL SUBUNIT A"/>
    <property type="match status" value="1"/>
</dbReference>
<dbReference type="PROSITE" id="PS50042">
    <property type="entry name" value="CNMP_BINDING_3"/>
    <property type="match status" value="1"/>
</dbReference>
<dbReference type="EMBL" id="CP006571">
    <property type="protein sequence ID" value="AHK63165.1"/>
    <property type="molecule type" value="Genomic_DNA"/>
</dbReference>
<dbReference type="PATRIC" id="fig|1229831.3.peg.304"/>
<dbReference type="STRING" id="1229831.M832_03000"/>
<accession>W8JG82</accession>
<evidence type="ECO:0000313" key="3">
    <source>
        <dbReference type="EMBL" id="AHK63165.1"/>
    </source>
</evidence>
<keyword evidence="1" id="KW-0813">Transport</keyword>
<dbReference type="CDD" id="cd00038">
    <property type="entry name" value="CAP_ED"/>
    <property type="match status" value="1"/>
</dbReference>
<dbReference type="eggNOG" id="COG0664">
    <property type="taxonomic scope" value="Bacteria"/>
</dbReference>
<dbReference type="SUPFAM" id="SSF51206">
    <property type="entry name" value="cAMP-binding domain-like"/>
    <property type="match status" value="1"/>
</dbReference>
<dbReference type="Pfam" id="PF00027">
    <property type="entry name" value="cNMP_binding"/>
    <property type="match status" value="1"/>
</dbReference>
<dbReference type="SMART" id="SM00100">
    <property type="entry name" value="cNMP"/>
    <property type="match status" value="1"/>
</dbReference>
<keyword evidence="1" id="KW-0406">Ion transport</keyword>
<proteinExistence type="predicted"/>
<name>W8JG82_9CHLA</name>
<dbReference type="InterPro" id="IPR014710">
    <property type="entry name" value="RmlC-like_jellyroll"/>
</dbReference>
<organism evidence="3 4">
    <name type="scientific">Chlamydia avium 10DC88</name>
    <dbReference type="NCBI Taxonomy" id="1229831"/>
    <lineage>
        <taxon>Bacteria</taxon>
        <taxon>Pseudomonadati</taxon>
        <taxon>Chlamydiota</taxon>
        <taxon>Chlamydiia</taxon>
        <taxon>Chlamydiales</taxon>
        <taxon>Chlamydiaceae</taxon>
        <taxon>Chlamydia/Chlamydophila group</taxon>
        <taxon>Chlamydia</taxon>
    </lineage>
</organism>
<keyword evidence="1" id="KW-0407">Ion channel</keyword>
<keyword evidence="1" id="KW-1071">Ligand-gated ion channel</keyword>
<dbReference type="GO" id="GO:0044877">
    <property type="term" value="F:protein-containing complex binding"/>
    <property type="evidence" value="ECO:0007669"/>
    <property type="project" value="TreeGrafter"/>
</dbReference>
<dbReference type="InterPro" id="IPR050866">
    <property type="entry name" value="CNG_cation_channel"/>
</dbReference>
<gene>
    <name evidence="3" type="ORF">M832_03000</name>
</gene>
<evidence type="ECO:0000259" key="2">
    <source>
        <dbReference type="PROSITE" id="PS50042"/>
    </source>
</evidence>
<reference evidence="3 4" key="1">
    <citation type="journal article" date="2014" name="Syst. Appl. Microbiol.">
        <title>Evidence for the existence of two new members of the family Chlamydiaceae and proposal of Chlamydia avium sp. nov. and Chlamydia gallinacea sp. nov.</title>
        <authorList>
            <person name="Sachse K."/>
            <person name="Laroucau K."/>
            <person name="Riege K."/>
            <person name="Wehner S."/>
            <person name="Dilcher M."/>
            <person name="Creasy H.H."/>
            <person name="Weidmann M."/>
            <person name="Myers G."/>
            <person name="Vorimore F."/>
            <person name="Vicari N."/>
            <person name="Magnino S."/>
            <person name="Liebler-Tenorio E."/>
            <person name="Ruettger A."/>
            <person name="Bavoil P.M."/>
            <person name="Hufert F.T."/>
            <person name="Rossello-Mora R."/>
            <person name="Marz M."/>
        </authorList>
    </citation>
    <scope>NUCLEOTIDE SEQUENCE [LARGE SCALE GENOMIC DNA]</scope>
    <source>
        <strain evidence="3 4">10DC88</strain>
    </source>
</reference>
<evidence type="ECO:0000256" key="1">
    <source>
        <dbReference type="ARBA" id="ARBA00023286"/>
    </source>
</evidence>
<protein>
    <submittedName>
        <fullName evidence="3">Cyclic nucleotide-binding domain protein</fullName>
    </submittedName>
</protein>
<dbReference type="HOGENOM" id="CLU_075053_16_5_0"/>
<dbReference type="Gene3D" id="2.60.120.10">
    <property type="entry name" value="Jelly Rolls"/>
    <property type="match status" value="1"/>
</dbReference>
<dbReference type="GO" id="GO:0005221">
    <property type="term" value="F:intracellularly cyclic nucleotide-activated monoatomic cation channel activity"/>
    <property type="evidence" value="ECO:0007669"/>
    <property type="project" value="InterPro"/>
</dbReference>